<feature type="domain" description="AMP-binding enzyme C-terminal" evidence="6">
    <location>
        <begin position="500"/>
        <end position="576"/>
    </location>
</feature>
<comment type="caution">
    <text evidence="7">The sequence shown here is derived from an EMBL/GenBank/DDBJ whole genome shotgun (WGS) entry which is preliminary data.</text>
</comment>
<dbReference type="InterPro" id="IPR025110">
    <property type="entry name" value="AMP-bd_C"/>
</dbReference>
<sequence>MFIIEDPLKETMKYKDIQISPSKNLLQSHPNVEAMVVGVSHILNDEYPFAFVTEVPDSKDTSNFITKDNIWKGIEKPISLKYTNIGKLLLDRMKAKPDFVGQIDVVTEETYTFAEMFDRTVKCALWLRQQGIKANDVVALCSSNIMDSFAPIYASFSLAAIITSWNTAMDIREARFFMKLSSAKIIFTEESLVDMLIEAANLENHDIKIVVFGNTSNAIPFSKVLQDHRKCDVDNFECTSVNNVYDTAIIAYSSGTTGLPKGVQISHYACLYAVSSENLGVCNIPLWMTSYFWITGLQLTLNSTINYCKRLLYPKFDEEMMCKIIEKYKVTWLFLSPSMANRTLKSGYPKKYDLSSVEIIFITGGIFNVESQRMLKENLINAMIIQIYGMTEICGSITVKMPYHKPESIGMVSKNVQIKIIDVETGNILGPNKTGELLVKSLTMTKGYYNNPQATKDAIDDDGWFHSGDLTYYDEKGQFFFVDRLKETIKYRGYHVSPCEIETLLQTHPDVVEAAVVGVPNLQDDERPIAFVVKVSGSKVTERELQELVAKNMTERNHLHAGVIFLEKMPYTPSEKISRKELKVIAKNHFCK</sequence>
<keyword evidence="3" id="KW-0436">Ligase</keyword>
<evidence type="ECO:0000313" key="8">
    <source>
        <dbReference type="Proteomes" id="UP001607302"/>
    </source>
</evidence>
<dbReference type="InterPro" id="IPR042099">
    <property type="entry name" value="ANL_N_sf"/>
</dbReference>
<dbReference type="PANTHER" id="PTHR24096">
    <property type="entry name" value="LONG-CHAIN-FATTY-ACID--COA LIGASE"/>
    <property type="match status" value="1"/>
</dbReference>
<organism evidence="7 8">
    <name type="scientific">Vespula squamosa</name>
    <name type="common">Southern yellow jacket</name>
    <name type="synonym">Wasp</name>
    <dbReference type="NCBI Taxonomy" id="30214"/>
    <lineage>
        <taxon>Eukaryota</taxon>
        <taxon>Metazoa</taxon>
        <taxon>Ecdysozoa</taxon>
        <taxon>Arthropoda</taxon>
        <taxon>Hexapoda</taxon>
        <taxon>Insecta</taxon>
        <taxon>Pterygota</taxon>
        <taxon>Neoptera</taxon>
        <taxon>Endopterygota</taxon>
        <taxon>Hymenoptera</taxon>
        <taxon>Apocrita</taxon>
        <taxon>Aculeata</taxon>
        <taxon>Vespoidea</taxon>
        <taxon>Vespidae</taxon>
        <taxon>Vespinae</taxon>
        <taxon>Vespula</taxon>
    </lineage>
</organism>
<dbReference type="Proteomes" id="UP001607302">
    <property type="component" value="Unassembled WGS sequence"/>
</dbReference>
<dbReference type="SUPFAM" id="SSF56801">
    <property type="entry name" value="Acetyl-CoA synthetase-like"/>
    <property type="match status" value="1"/>
</dbReference>
<dbReference type="Gene3D" id="3.30.300.30">
    <property type="match status" value="1"/>
</dbReference>
<gene>
    <name evidence="7" type="ORF">V1478_005736</name>
</gene>
<feature type="domain" description="AMP-dependent synthetase/ligase" evidence="5">
    <location>
        <begin position="97"/>
        <end position="449"/>
    </location>
</feature>
<comment type="similarity">
    <text evidence="2">Belongs to the ATP-dependent AMP-binding enzyme family.</text>
</comment>
<dbReference type="EMBL" id="JAUDFV010000130">
    <property type="protein sequence ID" value="KAL2729446.1"/>
    <property type="molecule type" value="Genomic_DNA"/>
</dbReference>
<dbReference type="InterPro" id="IPR000873">
    <property type="entry name" value="AMP-dep_synth/lig_dom"/>
</dbReference>
<reference evidence="7 8" key="1">
    <citation type="journal article" date="2024" name="Ann. Entomol. Soc. Am.">
        <title>Genomic analyses of the southern and eastern yellowjacket wasps (Hymenoptera: Vespidae) reveal evolutionary signatures of social life.</title>
        <authorList>
            <person name="Catto M.A."/>
            <person name="Caine P.B."/>
            <person name="Orr S.E."/>
            <person name="Hunt B.G."/>
            <person name="Goodisman M.A.D."/>
        </authorList>
    </citation>
    <scope>NUCLEOTIDE SEQUENCE [LARGE SCALE GENOMIC DNA]</scope>
    <source>
        <strain evidence="7">233</strain>
        <tissue evidence="7">Head and thorax</tissue>
    </source>
</reference>
<dbReference type="Pfam" id="PF00501">
    <property type="entry name" value="AMP-binding"/>
    <property type="match status" value="1"/>
</dbReference>
<evidence type="ECO:0000259" key="6">
    <source>
        <dbReference type="Pfam" id="PF13193"/>
    </source>
</evidence>
<evidence type="ECO:0000259" key="5">
    <source>
        <dbReference type="Pfam" id="PF00501"/>
    </source>
</evidence>
<dbReference type="PROSITE" id="PS00455">
    <property type="entry name" value="AMP_BINDING"/>
    <property type="match status" value="1"/>
</dbReference>
<dbReference type="AlphaFoldDB" id="A0ABD2B9M3"/>
<evidence type="ECO:0000313" key="7">
    <source>
        <dbReference type="EMBL" id="KAL2729446.1"/>
    </source>
</evidence>
<dbReference type="InterPro" id="IPR020845">
    <property type="entry name" value="AMP-binding_CS"/>
</dbReference>
<keyword evidence="4" id="KW-0576">Peroxisome</keyword>
<evidence type="ECO:0000256" key="2">
    <source>
        <dbReference type="ARBA" id="ARBA00006432"/>
    </source>
</evidence>
<proteinExistence type="inferred from homology"/>
<comment type="subcellular location">
    <subcellularLocation>
        <location evidence="1">Peroxisome</location>
    </subcellularLocation>
</comment>
<dbReference type="Pfam" id="PF13193">
    <property type="entry name" value="AMP-binding_C"/>
    <property type="match status" value="1"/>
</dbReference>
<dbReference type="Gene3D" id="3.40.50.12780">
    <property type="entry name" value="N-terminal domain of ligase-like"/>
    <property type="match status" value="1"/>
</dbReference>
<accession>A0ABD2B9M3</accession>
<evidence type="ECO:0000256" key="4">
    <source>
        <dbReference type="ARBA" id="ARBA00023140"/>
    </source>
</evidence>
<keyword evidence="8" id="KW-1185">Reference proteome</keyword>
<evidence type="ECO:0000256" key="3">
    <source>
        <dbReference type="ARBA" id="ARBA00022598"/>
    </source>
</evidence>
<dbReference type="GO" id="GO:0005777">
    <property type="term" value="C:peroxisome"/>
    <property type="evidence" value="ECO:0007669"/>
    <property type="project" value="UniProtKB-SubCell"/>
</dbReference>
<evidence type="ECO:0000256" key="1">
    <source>
        <dbReference type="ARBA" id="ARBA00004275"/>
    </source>
</evidence>
<dbReference type="InterPro" id="IPR045851">
    <property type="entry name" value="AMP-bd_C_sf"/>
</dbReference>
<dbReference type="GO" id="GO:0016874">
    <property type="term" value="F:ligase activity"/>
    <property type="evidence" value="ECO:0007669"/>
    <property type="project" value="UniProtKB-KW"/>
</dbReference>
<name>A0ABD2B9M3_VESSQ</name>
<protein>
    <submittedName>
        <fullName evidence="7">4-coumarate--CoA ligase 1-like</fullName>
    </submittedName>
</protein>
<dbReference type="PANTHER" id="PTHR24096:SF149">
    <property type="entry name" value="AMP-BINDING DOMAIN-CONTAINING PROTEIN-RELATED"/>
    <property type="match status" value="1"/>
</dbReference>